<dbReference type="Proteomes" id="UP000184292">
    <property type="component" value="Unassembled WGS sequence"/>
</dbReference>
<keyword evidence="13" id="KW-1185">Reference proteome</keyword>
<gene>
    <name evidence="12" type="ORF">SAMN05444417_3273</name>
</gene>
<dbReference type="GO" id="GO:0030203">
    <property type="term" value="P:glycosaminoglycan metabolic process"/>
    <property type="evidence" value="ECO:0007669"/>
    <property type="project" value="TreeGrafter"/>
</dbReference>
<name>A0A1M6HP14_9RHOB</name>
<keyword evidence="4" id="KW-0378">Hydrolase</keyword>
<dbReference type="PANTHER" id="PTHR22600">
    <property type="entry name" value="BETA-HEXOSAMINIDASE"/>
    <property type="match status" value="1"/>
</dbReference>
<evidence type="ECO:0000256" key="1">
    <source>
        <dbReference type="ARBA" id="ARBA00001231"/>
    </source>
</evidence>
<evidence type="ECO:0000256" key="7">
    <source>
        <dbReference type="ARBA" id="ARBA00033000"/>
    </source>
</evidence>
<dbReference type="Gene3D" id="3.30.379.10">
    <property type="entry name" value="Chitobiase/beta-hexosaminidase domain 2-like"/>
    <property type="match status" value="1"/>
</dbReference>
<dbReference type="EC" id="3.2.1.52" evidence="3"/>
<evidence type="ECO:0000259" key="10">
    <source>
        <dbReference type="Pfam" id="PF00728"/>
    </source>
</evidence>
<dbReference type="Pfam" id="PF00728">
    <property type="entry name" value="Glyco_hydro_20"/>
    <property type="match status" value="1"/>
</dbReference>
<dbReference type="InterPro" id="IPR015883">
    <property type="entry name" value="Glyco_hydro_20_cat"/>
</dbReference>
<evidence type="ECO:0000256" key="4">
    <source>
        <dbReference type="ARBA" id="ARBA00022801"/>
    </source>
</evidence>
<dbReference type="Gene3D" id="3.20.20.80">
    <property type="entry name" value="Glycosidases"/>
    <property type="match status" value="1"/>
</dbReference>
<organism evidence="12 13">
    <name type="scientific">Wenxinia saemankumensis</name>
    <dbReference type="NCBI Taxonomy" id="1447782"/>
    <lineage>
        <taxon>Bacteria</taxon>
        <taxon>Pseudomonadati</taxon>
        <taxon>Pseudomonadota</taxon>
        <taxon>Alphaproteobacteria</taxon>
        <taxon>Rhodobacterales</taxon>
        <taxon>Roseobacteraceae</taxon>
        <taxon>Wenxinia</taxon>
    </lineage>
</organism>
<feature type="domain" description="Beta-hexosaminidase bacterial type N-terminal" evidence="11">
    <location>
        <begin position="154"/>
        <end position="256"/>
    </location>
</feature>
<evidence type="ECO:0000256" key="6">
    <source>
        <dbReference type="ARBA" id="ARBA00030512"/>
    </source>
</evidence>
<accession>A0A1M6HP14</accession>
<dbReference type="SUPFAM" id="SSF55545">
    <property type="entry name" value="beta-N-acetylhexosaminidase-like domain"/>
    <property type="match status" value="1"/>
</dbReference>
<feature type="domain" description="Glycoside hydrolase family 20 catalytic" evidence="10">
    <location>
        <begin position="260"/>
        <end position="605"/>
    </location>
</feature>
<comment type="catalytic activity">
    <reaction evidence="1">
        <text>Hydrolysis of terminal non-reducing N-acetyl-D-hexosamine residues in N-acetyl-beta-D-hexosaminides.</text>
        <dbReference type="EC" id="3.2.1.52"/>
    </reaction>
</comment>
<evidence type="ECO:0000259" key="11">
    <source>
        <dbReference type="Pfam" id="PF02838"/>
    </source>
</evidence>
<evidence type="ECO:0000256" key="8">
    <source>
        <dbReference type="PIRSR" id="PIRSR625705-1"/>
    </source>
</evidence>
<comment type="similarity">
    <text evidence="2">Belongs to the glycosyl hydrolase 20 family.</text>
</comment>
<keyword evidence="5" id="KW-0326">Glycosidase</keyword>
<dbReference type="OrthoDB" id="9763537at2"/>
<evidence type="ECO:0000256" key="9">
    <source>
        <dbReference type="SAM" id="MobiDB-lite"/>
    </source>
</evidence>
<dbReference type="GO" id="GO:0005975">
    <property type="term" value="P:carbohydrate metabolic process"/>
    <property type="evidence" value="ECO:0007669"/>
    <property type="project" value="InterPro"/>
</dbReference>
<dbReference type="PANTHER" id="PTHR22600:SF57">
    <property type="entry name" value="BETA-N-ACETYLHEXOSAMINIDASE"/>
    <property type="match status" value="1"/>
</dbReference>
<dbReference type="InterPro" id="IPR029018">
    <property type="entry name" value="Hex-like_dom2"/>
</dbReference>
<dbReference type="InterPro" id="IPR017853">
    <property type="entry name" value="GH"/>
</dbReference>
<dbReference type="STRING" id="1447782.SAMN05444417_3273"/>
<dbReference type="GO" id="GO:0016020">
    <property type="term" value="C:membrane"/>
    <property type="evidence" value="ECO:0007669"/>
    <property type="project" value="TreeGrafter"/>
</dbReference>
<dbReference type="PRINTS" id="PR00738">
    <property type="entry name" value="GLHYDRLASE20"/>
</dbReference>
<sequence>MTLRLEQSWSPDGARHGAFTFRLVNTGTTDVIPTLFAYASMTRVARDAVVEGGRLIRTFANHVEIAPEGAIPAGGAATIRVIGLTHPPRNRSQGAMAAWIEADGEAIPLDTGDLVPPEGVERGPVRDWPEGRIDTPLLIQPWPAELAVESFGPAPTLVAEGSGLAESFAVVAALHRRLFPVAPAPLALAGEGRRVTAESDGTLPPGGYRLDFGATIRLTHADADGLRHGVLTLAQMAHGARSEDAFAFPQAGHIADAPRFGWRGMHFDVARNFHGPATIARMIDVLAWLKMNRFHWHLTDDEGWRLPSRSFQGLADLAGRRGRDGALPPQYADGPEGQSGSYTEEELRGIVAHAATLGIEVMPELDMPGHVTALLAAIPGLADPEEEPDSYRSIQGYPNNALNPALPRTYEVVGTLLREAAEIFPGGTIHIGSDEVDAKSWTRSPAAQKLAQEEGLAGTPELQARFLRRVQAMLREMGRDLGAWDEAAEGGGVDPAGTLLFAWRSREKVAELIAHGYDVVACPGQAYYLDMAEGAGWDAAGLTWAGAVPARQTYEYEPTGGLPDGPGRLAGVQACLWSEMVDSIPRANAMIFPRLAAVAESGWTPPEAKDFDRFAALSRRTPRL</sequence>
<dbReference type="AlphaFoldDB" id="A0A1M6HP14"/>
<dbReference type="EMBL" id="FQYO01000007">
    <property type="protein sequence ID" value="SHJ23898.1"/>
    <property type="molecule type" value="Genomic_DNA"/>
</dbReference>
<evidence type="ECO:0000313" key="12">
    <source>
        <dbReference type="EMBL" id="SHJ23898.1"/>
    </source>
</evidence>
<dbReference type="RefSeq" id="WP_073333777.1">
    <property type="nucleotide sequence ID" value="NZ_FQYO01000007.1"/>
</dbReference>
<dbReference type="GO" id="GO:0004563">
    <property type="term" value="F:beta-N-acetylhexosaminidase activity"/>
    <property type="evidence" value="ECO:0007669"/>
    <property type="project" value="UniProtKB-EC"/>
</dbReference>
<dbReference type="InterPro" id="IPR015882">
    <property type="entry name" value="HEX_bac_N"/>
</dbReference>
<feature type="active site" description="Proton donor" evidence="8">
    <location>
        <position position="435"/>
    </location>
</feature>
<proteinExistence type="inferred from homology"/>
<dbReference type="SUPFAM" id="SSF51445">
    <property type="entry name" value="(Trans)glycosidases"/>
    <property type="match status" value="1"/>
</dbReference>
<protein>
    <recommendedName>
        <fullName evidence="3">beta-N-acetylhexosaminidase</fullName>
        <ecNumber evidence="3">3.2.1.52</ecNumber>
    </recommendedName>
    <alternativeName>
        <fullName evidence="6">Beta-N-acetylhexosaminidase</fullName>
    </alternativeName>
    <alternativeName>
        <fullName evidence="7">N-acetyl-beta-glucosaminidase</fullName>
    </alternativeName>
</protein>
<evidence type="ECO:0000256" key="2">
    <source>
        <dbReference type="ARBA" id="ARBA00006285"/>
    </source>
</evidence>
<dbReference type="Pfam" id="PF02838">
    <property type="entry name" value="Glyco_hydro_20b"/>
    <property type="match status" value="1"/>
</dbReference>
<reference evidence="12 13" key="1">
    <citation type="submission" date="2016-11" db="EMBL/GenBank/DDBJ databases">
        <authorList>
            <person name="Jaros S."/>
            <person name="Januszkiewicz K."/>
            <person name="Wedrychowicz H."/>
        </authorList>
    </citation>
    <scope>NUCLEOTIDE SEQUENCE [LARGE SCALE GENOMIC DNA]</scope>
    <source>
        <strain evidence="12 13">DSM 100565</strain>
    </source>
</reference>
<dbReference type="CDD" id="cd06563">
    <property type="entry name" value="GH20_chitobiase-like"/>
    <property type="match status" value="1"/>
</dbReference>
<dbReference type="InterPro" id="IPR025705">
    <property type="entry name" value="Beta_hexosaminidase_sua/sub"/>
</dbReference>
<evidence type="ECO:0000256" key="5">
    <source>
        <dbReference type="ARBA" id="ARBA00023295"/>
    </source>
</evidence>
<feature type="region of interest" description="Disordered" evidence="9">
    <location>
        <begin position="322"/>
        <end position="341"/>
    </location>
</feature>
<evidence type="ECO:0000256" key="3">
    <source>
        <dbReference type="ARBA" id="ARBA00012663"/>
    </source>
</evidence>
<evidence type="ECO:0000313" key="13">
    <source>
        <dbReference type="Proteomes" id="UP000184292"/>
    </source>
</evidence>